<proteinExistence type="predicted"/>
<dbReference type="WBParaSite" id="GPLIN_000635300">
    <property type="protein sequence ID" value="GPLIN_000635300"/>
    <property type="gene ID" value="GPLIN_000635300"/>
</dbReference>
<feature type="compositionally biased region" description="Low complexity" evidence="1">
    <location>
        <begin position="87"/>
        <end position="98"/>
    </location>
</feature>
<evidence type="ECO:0000256" key="1">
    <source>
        <dbReference type="SAM" id="MobiDB-lite"/>
    </source>
</evidence>
<accession>A0A183C0G0</accession>
<protein>
    <submittedName>
        <fullName evidence="3">FH2 domain-containing protein</fullName>
    </submittedName>
</protein>
<keyword evidence="2" id="KW-1185">Reference proteome</keyword>
<evidence type="ECO:0000313" key="2">
    <source>
        <dbReference type="Proteomes" id="UP000050741"/>
    </source>
</evidence>
<reference evidence="2" key="1">
    <citation type="submission" date="2013-12" db="EMBL/GenBank/DDBJ databases">
        <authorList>
            <person name="Aslett M."/>
        </authorList>
    </citation>
    <scope>NUCLEOTIDE SEQUENCE [LARGE SCALE GENOMIC DNA]</scope>
    <source>
        <strain evidence="2">Lindley</strain>
    </source>
</reference>
<organism evidence="2 3">
    <name type="scientific">Globodera pallida</name>
    <name type="common">Potato cyst nematode worm</name>
    <name type="synonym">Heterodera pallida</name>
    <dbReference type="NCBI Taxonomy" id="36090"/>
    <lineage>
        <taxon>Eukaryota</taxon>
        <taxon>Metazoa</taxon>
        <taxon>Ecdysozoa</taxon>
        <taxon>Nematoda</taxon>
        <taxon>Chromadorea</taxon>
        <taxon>Rhabditida</taxon>
        <taxon>Tylenchina</taxon>
        <taxon>Tylenchomorpha</taxon>
        <taxon>Tylenchoidea</taxon>
        <taxon>Heteroderidae</taxon>
        <taxon>Heteroderinae</taxon>
        <taxon>Globodera</taxon>
    </lineage>
</organism>
<name>A0A183C0G0_GLOPA</name>
<feature type="region of interest" description="Disordered" evidence="1">
    <location>
        <begin position="65"/>
        <end position="120"/>
    </location>
</feature>
<reference evidence="3" key="3">
    <citation type="submission" date="2016-06" db="UniProtKB">
        <authorList>
            <consortium name="WormBaseParasite"/>
        </authorList>
    </citation>
    <scope>IDENTIFICATION</scope>
</reference>
<sequence length="120" mass="13174">MKIKKIFSFYVKVVANESELAHRLLDGEQSIEAIMQSPHELDTLNTANYTDESTALFEEQQVAVSRLLPDPDPRPPNPDPEPKKGVVPDPDPDVANPGLPDPDPVPDLFLGRGSGLNKHP</sequence>
<evidence type="ECO:0000313" key="3">
    <source>
        <dbReference type="WBParaSite" id="GPLIN_000635300"/>
    </source>
</evidence>
<dbReference type="Proteomes" id="UP000050741">
    <property type="component" value="Unassembled WGS sequence"/>
</dbReference>
<dbReference type="AlphaFoldDB" id="A0A183C0G0"/>
<reference evidence="2" key="2">
    <citation type="submission" date="2014-05" db="EMBL/GenBank/DDBJ databases">
        <title>The genome and life-stage specific transcriptomes of Globodera pallida elucidate key aspects of plant parasitism by a cyst nematode.</title>
        <authorList>
            <person name="Cotton J.A."/>
            <person name="Lilley C.J."/>
            <person name="Jones L.M."/>
            <person name="Kikuchi T."/>
            <person name="Reid A.J."/>
            <person name="Thorpe P."/>
            <person name="Tsai I.J."/>
            <person name="Beasley H."/>
            <person name="Blok V."/>
            <person name="Cock P.J.A."/>
            <person name="Van den Akker S.E."/>
            <person name="Holroyd N."/>
            <person name="Hunt M."/>
            <person name="Mantelin S."/>
            <person name="Naghra H."/>
            <person name="Pain A."/>
            <person name="Palomares-Rius J.E."/>
            <person name="Zarowiecki M."/>
            <person name="Berriman M."/>
            <person name="Jones J.T."/>
            <person name="Urwin P.E."/>
        </authorList>
    </citation>
    <scope>NUCLEOTIDE SEQUENCE [LARGE SCALE GENOMIC DNA]</scope>
    <source>
        <strain evidence="2">Lindley</strain>
    </source>
</reference>